<dbReference type="STRING" id="4540.A0A3L6QZ86"/>
<dbReference type="InterPro" id="IPR003245">
    <property type="entry name" value="Phytocyanin_dom"/>
</dbReference>
<reference evidence="4" key="1">
    <citation type="journal article" date="2019" name="Nat. Commun.">
        <title>The genome of broomcorn millet.</title>
        <authorList>
            <person name="Zou C."/>
            <person name="Miki D."/>
            <person name="Li D."/>
            <person name="Tang Q."/>
            <person name="Xiao L."/>
            <person name="Rajput S."/>
            <person name="Deng P."/>
            <person name="Jia W."/>
            <person name="Huang R."/>
            <person name="Zhang M."/>
            <person name="Sun Y."/>
            <person name="Hu J."/>
            <person name="Fu X."/>
            <person name="Schnable P.S."/>
            <person name="Li F."/>
            <person name="Zhang H."/>
            <person name="Feng B."/>
            <person name="Zhu X."/>
            <person name="Liu R."/>
            <person name="Schnable J.C."/>
            <person name="Zhu J.-K."/>
            <person name="Zhang H."/>
        </authorList>
    </citation>
    <scope>NUCLEOTIDE SEQUENCE [LARGE SCALE GENOMIC DNA]</scope>
</reference>
<dbReference type="SUPFAM" id="SSF49503">
    <property type="entry name" value="Cupredoxins"/>
    <property type="match status" value="1"/>
</dbReference>
<dbReference type="PANTHER" id="PTHR33021">
    <property type="entry name" value="BLUE COPPER PROTEIN"/>
    <property type="match status" value="1"/>
</dbReference>
<dbReference type="OrthoDB" id="2015640at2759"/>
<evidence type="ECO:0000256" key="1">
    <source>
        <dbReference type="SAM" id="SignalP"/>
    </source>
</evidence>
<dbReference type="AlphaFoldDB" id="A0A3L6QZ86"/>
<proteinExistence type="predicted"/>
<feature type="domain" description="Phytocyanin" evidence="2">
    <location>
        <begin position="32"/>
        <end position="133"/>
    </location>
</feature>
<keyword evidence="1" id="KW-0732">Signal</keyword>
<dbReference type="PANTHER" id="PTHR33021:SF185">
    <property type="entry name" value="EARLY NODULIN-LIKE PROTEIN 3-RELATED"/>
    <property type="match status" value="1"/>
</dbReference>
<organism evidence="3 4">
    <name type="scientific">Panicum miliaceum</name>
    <name type="common">Proso millet</name>
    <name type="synonym">Broomcorn millet</name>
    <dbReference type="NCBI Taxonomy" id="4540"/>
    <lineage>
        <taxon>Eukaryota</taxon>
        <taxon>Viridiplantae</taxon>
        <taxon>Streptophyta</taxon>
        <taxon>Embryophyta</taxon>
        <taxon>Tracheophyta</taxon>
        <taxon>Spermatophyta</taxon>
        <taxon>Magnoliopsida</taxon>
        <taxon>Liliopsida</taxon>
        <taxon>Poales</taxon>
        <taxon>Poaceae</taxon>
        <taxon>PACMAD clade</taxon>
        <taxon>Panicoideae</taxon>
        <taxon>Panicodae</taxon>
        <taxon>Paniceae</taxon>
        <taxon>Panicinae</taxon>
        <taxon>Panicum</taxon>
        <taxon>Panicum sect. Panicum</taxon>
    </lineage>
</organism>
<sequence length="179" mass="19493">MRPCSGDVISLALALGFAVLVVAASAATSHGGVLYVGDEDGWVGKPAESYGRWAARHRFKVTDTIVFKYRRGADSVLVVDKRHYDACDVRDPIGERSDGDSAYELGTAGPFYFISGDAATTTHIFTFAITNEYSGFFPDIKIWNRNFIISIFIPTAKSSTTCSTSSRFSSSLTFFTAKL</sequence>
<keyword evidence="4" id="KW-1185">Reference proteome</keyword>
<feature type="chain" id="PRO_5018059862" description="Phytocyanin domain-containing protein" evidence="1">
    <location>
        <begin position="27"/>
        <end position="179"/>
    </location>
</feature>
<dbReference type="PROSITE" id="PS51485">
    <property type="entry name" value="PHYTOCYANIN"/>
    <property type="match status" value="1"/>
</dbReference>
<comment type="caution">
    <text evidence="3">The sequence shown here is derived from an EMBL/GenBank/DDBJ whole genome shotgun (WGS) entry which is preliminary data.</text>
</comment>
<evidence type="ECO:0000313" key="3">
    <source>
        <dbReference type="EMBL" id="RLM92324.1"/>
    </source>
</evidence>
<evidence type="ECO:0000259" key="2">
    <source>
        <dbReference type="PROSITE" id="PS51485"/>
    </source>
</evidence>
<dbReference type="InterPro" id="IPR039391">
    <property type="entry name" value="Phytocyanin-like"/>
</dbReference>
<dbReference type="Pfam" id="PF02298">
    <property type="entry name" value="Cu_bind_like"/>
    <property type="match status" value="1"/>
</dbReference>
<protein>
    <recommendedName>
        <fullName evidence="2">Phytocyanin domain-containing protein</fullName>
    </recommendedName>
</protein>
<dbReference type="Gene3D" id="2.60.40.420">
    <property type="entry name" value="Cupredoxins - blue copper proteins"/>
    <property type="match status" value="1"/>
</dbReference>
<dbReference type="InterPro" id="IPR008972">
    <property type="entry name" value="Cupredoxin"/>
</dbReference>
<accession>A0A3L6QZ86</accession>
<dbReference type="GO" id="GO:0009055">
    <property type="term" value="F:electron transfer activity"/>
    <property type="evidence" value="ECO:0007669"/>
    <property type="project" value="InterPro"/>
</dbReference>
<dbReference type="Proteomes" id="UP000275267">
    <property type="component" value="Unassembled WGS sequence"/>
</dbReference>
<name>A0A3L6QZ86_PANMI</name>
<dbReference type="EMBL" id="PQIB02000010">
    <property type="protein sequence ID" value="RLM92324.1"/>
    <property type="molecule type" value="Genomic_DNA"/>
</dbReference>
<feature type="signal peptide" evidence="1">
    <location>
        <begin position="1"/>
        <end position="26"/>
    </location>
</feature>
<dbReference type="GO" id="GO:0005886">
    <property type="term" value="C:plasma membrane"/>
    <property type="evidence" value="ECO:0007669"/>
    <property type="project" value="TreeGrafter"/>
</dbReference>
<gene>
    <name evidence="3" type="ORF">C2845_PM08G24380</name>
</gene>
<evidence type="ECO:0000313" key="4">
    <source>
        <dbReference type="Proteomes" id="UP000275267"/>
    </source>
</evidence>